<proteinExistence type="predicted"/>
<dbReference type="EMBL" id="OD572521">
    <property type="protein sequence ID" value="CAD7449786.1"/>
    <property type="molecule type" value="Genomic_DNA"/>
</dbReference>
<sequence length="113" mass="12580">MSVTWRLTNVLSVTSSDKMESHGIGALLVEYGFTKNVAADFVCKHQQQARSKTSKQCQQHSKQPKCSGLRTTTATTIIVGVCEIYHFQTQNQAKSSLSRLEVTPTMLRFSTLL</sequence>
<protein>
    <submittedName>
        <fullName evidence="1">Uncharacterized protein</fullName>
    </submittedName>
</protein>
<reference evidence="1" key="1">
    <citation type="submission" date="2020-11" db="EMBL/GenBank/DDBJ databases">
        <authorList>
            <person name="Tran Van P."/>
        </authorList>
    </citation>
    <scope>NUCLEOTIDE SEQUENCE</scope>
</reference>
<dbReference type="AlphaFoldDB" id="A0A7R9FA69"/>
<gene>
    <name evidence="1" type="ORF">TBIB3V08_LOCUS12059</name>
</gene>
<organism evidence="1">
    <name type="scientific">Timema bartmani</name>
    <dbReference type="NCBI Taxonomy" id="61472"/>
    <lineage>
        <taxon>Eukaryota</taxon>
        <taxon>Metazoa</taxon>
        <taxon>Ecdysozoa</taxon>
        <taxon>Arthropoda</taxon>
        <taxon>Hexapoda</taxon>
        <taxon>Insecta</taxon>
        <taxon>Pterygota</taxon>
        <taxon>Neoptera</taxon>
        <taxon>Polyneoptera</taxon>
        <taxon>Phasmatodea</taxon>
        <taxon>Timematodea</taxon>
        <taxon>Timematoidea</taxon>
        <taxon>Timematidae</taxon>
        <taxon>Timema</taxon>
    </lineage>
</organism>
<evidence type="ECO:0000313" key="1">
    <source>
        <dbReference type="EMBL" id="CAD7449786.1"/>
    </source>
</evidence>
<accession>A0A7R9FA69</accession>
<name>A0A7R9FA69_9NEOP</name>